<dbReference type="EMBL" id="JAYKXP010000179">
    <property type="protein sequence ID" value="KAK7020767.1"/>
    <property type="molecule type" value="Genomic_DNA"/>
</dbReference>
<evidence type="ECO:0008006" key="3">
    <source>
        <dbReference type="Google" id="ProtNLM"/>
    </source>
</evidence>
<name>A0AAW0B4M1_9AGAR</name>
<proteinExistence type="predicted"/>
<gene>
    <name evidence="1" type="ORF">VNI00_017586</name>
</gene>
<evidence type="ECO:0000313" key="2">
    <source>
        <dbReference type="Proteomes" id="UP001383192"/>
    </source>
</evidence>
<reference evidence="1 2" key="1">
    <citation type="submission" date="2024-01" db="EMBL/GenBank/DDBJ databases">
        <title>A draft genome for a cacao thread blight-causing isolate of Paramarasmius palmivorus.</title>
        <authorList>
            <person name="Baruah I.K."/>
            <person name="Bukari Y."/>
            <person name="Amoako-Attah I."/>
            <person name="Meinhardt L.W."/>
            <person name="Bailey B.A."/>
            <person name="Cohen S.P."/>
        </authorList>
    </citation>
    <scope>NUCLEOTIDE SEQUENCE [LARGE SCALE GENOMIC DNA]</scope>
    <source>
        <strain evidence="1 2">GH-12</strain>
    </source>
</reference>
<dbReference type="AlphaFoldDB" id="A0AAW0B4M1"/>
<evidence type="ECO:0000313" key="1">
    <source>
        <dbReference type="EMBL" id="KAK7020767.1"/>
    </source>
</evidence>
<accession>A0AAW0B4M1</accession>
<sequence length="508" mass="58063">MHIIPSTNFLIHLVESLPTLPSIHIGNWKFQKPVLDSELDRTLTAAAWLRDAHVFGDMDHQQYTQLRNTLRDYRENLRWLTSPIQRCPTELILRIFKYATPEVHIEASFASTNAPQPYIYCPQIVVLSMLSRQFHALVHSHPELFTSIQLRRRINCPNHPRTLLKSVSKLLAMTGSWSLQILVEVPNPGDYGIDVADTVPLSPCPLMQLLQSRPWRRFLFLGPSYLATTVLRTHDQLSLVNTPAFTAIHLTRVSSLATFLKILASSNIPLETFSLSAVDSWRLPHFNNDLHDLPGTVRHLRIRGSSRTVLYVLQAARHVPSIQVILVTGVDSHTGNWQMAGNAPQTHVLQHRIPLPNLATFHYADEDYWGHVGPNLFRWFDAPNLTAFSFEWRKSTTYFNIDYHNSLVQFLTRNPTISVVYFFNTPAETAALIPAVPQCTFQRFTDRLPPLERVDWRHRCYEDSDSDSDSDTLSVASNGIVNECQCPVGYYPCDCFDPPYVQYVCFGF</sequence>
<organism evidence="1 2">
    <name type="scientific">Paramarasmius palmivorus</name>
    <dbReference type="NCBI Taxonomy" id="297713"/>
    <lineage>
        <taxon>Eukaryota</taxon>
        <taxon>Fungi</taxon>
        <taxon>Dikarya</taxon>
        <taxon>Basidiomycota</taxon>
        <taxon>Agaricomycotina</taxon>
        <taxon>Agaricomycetes</taxon>
        <taxon>Agaricomycetidae</taxon>
        <taxon>Agaricales</taxon>
        <taxon>Marasmiineae</taxon>
        <taxon>Marasmiaceae</taxon>
        <taxon>Paramarasmius</taxon>
    </lineage>
</organism>
<dbReference type="Proteomes" id="UP001383192">
    <property type="component" value="Unassembled WGS sequence"/>
</dbReference>
<keyword evidence="2" id="KW-1185">Reference proteome</keyword>
<protein>
    <recommendedName>
        <fullName evidence="3">F-box domain-containing protein</fullName>
    </recommendedName>
</protein>
<comment type="caution">
    <text evidence="1">The sequence shown here is derived from an EMBL/GenBank/DDBJ whole genome shotgun (WGS) entry which is preliminary data.</text>
</comment>